<dbReference type="SUPFAM" id="SSF56300">
    <property type="entry name" value="Metallo-dependent phosphatases"/>
    <property type="match status" value="1"/>
</dbReference>
<dbReference type="InterPro" id="IPR050126">
    <property type="entry name" value="Ap4A_hydrolase"/>
</dbReference>
<protein>
    <submittedName>
        <fullName evidence="2">Phosphoesterase</fullName>
    </submittedName>
</protein>
<dbReference type="GO" id="GO:0110154">
    <property type="term" value="P:RNA decapping"/>
    <property type="evidence" value="ECO:0007669"/>
    <property type="project" value="TreeGrafter"/>
</dbReference>
<accession>A0A4U3KRJ0</accession>
<dbReference type="EMBL" id="SZQL01000027">
    <property type="protein sequence ID" value="TKK64872.1"/>
    <property type="molecule type" value="Genomic_DNA"/>
</dbReference>
<dbReference type="AlphaFoldDB" id="A0A4U3KRJ0"/>
<dbReference type="GO" id="GO:0005737">
    <property type="term" value="C:cytoplasm"/>
    <property type="evidence" value="ECO:0007669"/>
    <property type="project" value="TreeGrafter"/>
</dbReference>
<dbReference type="OrthoDB" id="9808081at2"/>
<dbReference type="GO" id="GO:0016791">
    <property type="term" value="F:phosphatase activity"/>
    <property type="evidence" value="ECO:0007669"/>
    <property type="project" value="TreeGrafter"/>
</dbReference>
<reference evidence="2 3" key="1">
    <citation type="submission" date="2019-05" db="EMBL/GenBank/DDBJ databases">
        <title>Panacibacter sp. strain 17mud1-8 Genome sequencing and assembly.</title>
        <authorList>
            <person name="Chhetri G."/>
        </authorList>
    </citation>
    <scope>NUCLEOTIDE SEQUENCE [LARGE SCALE GENOMIC DNA]</scope>
    <source>
        <strain evidence="2 3">17mud1-8</strain>
    </source>
</reference>
<comment type="caution">
    <text evidence="2">The sequence shown here is derived from an EMBL/GenBank/DDBJ whole genome shotgun (WGS) entry which is preliminary data.</text>
</comment>
<dbReference type="InterPro" id="IPR029052">
    <property type="entry name" value="Metallo-depent_PP-like"/>
</dbReference>
<evidence type="ECO:0000259" key="1">
    <source>
        <dbReference type="Pfam" id="PF00149"/>
    </source>
</evidence>
<dbReference type="GO" id="GO:0008803">
    <property type="term" value="F:bis(5'-nucleosyl)-tetraphosphatase (symmetrical) activity"/>
    <property type="evidence" value="ECO:0007669"/>
    <property type="project" value="TreeGrafter"/>
</dbReference>
<keyword evidence="3" id="KW-1185">Reference proteome</keyword>
<dbReference type="Pfam" id="PF00149">
    <property type="entry name" value="Metallophos"/>
    <property type="match status" value="1"/>
</dbReference>
<name>A0A4U3KRJ0_9BACT</name>
<gene>
    <name evidence="2" type="ORF">FC093_21510</name>
</gene>
<dbReference type="Gene3D" id="3.60.21.10">
    <property type="match status" value="1"/>
</dbReference>
<evidence type="ECO:0000313" key="3">
    <source>
        <dbReference type="Proteomes" id="UP000305848"/>
    </source>
</evidence>
<dbReference type="PANTHER" id="PTHR42850">
    <property type="entry name" value="METALLOPHOSPHOESTERASE"/>
    <property type="match status" value="1"/>
</dbReference>
<evidence type="ECO:0000313" key="2">
    <source>
        <dbReference type="EMBL" id="TKK64872.1"/>
    </source>
</evidence>
<feature type="domain" description="Calcineurin-like phosphoesterase" evidence="1">
    <location>
        <begin position="1"/>
        <end position="171"/>
    </location>
</feature>
<dbReference type="InterPro" id="IPR004843">
    <property type="entry name" value="Calcineurin-like_PHP"/>
</dbReference>
<sequence>MRILVMGDIHGAYKAVLQCLQRAGFDYERDRLIQLGDVADGYDEVYLCVEELMKIKNLVSIRGNHDDWFYEFIQTGIHPQQWEQGGKATAISYLRLKGQEPLTGEESYSSITVLDSAAIPHSHQQFFASQRLYYIDDENNCFVHGGFHRQVPFTQQLAYTYYWDRSLWMAALSYEAFNRGNSKKSRFAMATPFTTVFIGHTPTLHWKREQPMEAANVCNLDTGAGHGGRLTIMDVHTRVYWQSDPVNTLYNKSWR</sequence>
<dbReference type="Proteomes" id="UP000305848">
    <property type="component" value="Unassembled WGS sequence"/>
</dbReference>
<organism evidence="2 3">
    <name type="scientific">Ilyomonas limi</name>
    <dbReference type="NCBI Taxonomy" id="2575867"/>
    <lineage>
        <taxon>Bacteria</taxon>
        <taxon>Pseudomonadati</taxon>
        <taxon>Bacteroidota</taxon>
        <taxon>Chitinophagia</taxon>
        <taxon>Chitinophagales</taxon>
        <taxon>Chitinophagaceae</taxon>
        <taxon>Ilyomonas</taxon>
    </lineage>
</organism>
<dbReference type="PANTHER" id="PTHR42850:SF4">
    <property type="entry name" value="ZINC-DEPENDENT ENDOPOLYPHOSPHATASE"/>
    <property type="match status" value="1"/>
</dbReference>
<proteinExistence type="predicted"/>